<dbReference type="EMBL" id="ML978966">
    <property type="protein sequence ID" value="KAF1929403.1"/>
    <property type="molecule type" value="Genomic_DNA"/>
</dbReference>
<keyword evidence="2" id="KW-1185">Reference proteome</keyword>
<proteinExistence type="predicted"/>
<reference evidence="1" key="1">
    <citation type="journal article" date="2020" name="Stud. Mycol.">
        <title>101 Dothideomycetes genomes: a test case for predicting lifestyles and emergence of pathogens.</title>
        <authorList>
            <person name="Haridas S."/>
            <person name="Albert R."/>
            <person name="Binder M."/>
            <person name="Bloem J."/>
            <person name="Labutti K."/>
            <person name="Salamov A."/>
            <person name="Andreopoulos B."/>
            <person name="Baker S."/>
            <person name="Barry K."/>
            <person name="Bills G."/>
            <person name="Bluhm B."/>
            <person name="Cannon C."/>
            <person name="Castanera R."/>
            <person name="Culley D."/>
            <person name="Daum C."/>
            <person name="Ezra D."/>
            <person name="Gonzalez J."/>
            <person name="Henrissat B."/>
            <person name="Kuo A."/>
            <person name="Liang C."/>
            <person name="Lipzen A."/>
            <person name="Lutzoni F."/>
            <person name="Magnuson J."/>
            <person name="Mondo S."/>
            <person name="Nolan M."/>
            <person name="Ohm R."/>
            <person name="Pangilinan J."/>
            <person name="Park H.-J."/>
            <person name="Ramirez L."/>
            <person name="Alfaro M."/>
            <person name="Sun H."/>
            <person name="Tritt A."/>
            <person name="Yoshinaga Y."/>
            <person name="Zwiers L.-H."/>
            <person name="Turgeon B."/>
            <person name="Goodwin S."/>
            <person name="Spatafora J."/>
            <person name="Crous P."/>
            <person name="Grigoriev I."/>
        </authorList>
    </citation>
    <scope>NUCLEOTIDE SEQUENCE</scope>
    <source>
        <strain evidence="1">CBS 183.55</strain>
    </source>
</reference>
<dbReference type="Proteomes" id="UP000800082">
    <property type="component" value="Unassembled WGS sequence"/>
</dbReference>
<dbReference type="GeneID" id="54349965"/>
<evidence type="ECO:0000313" key="2">
    <source>
        <dbReference type="Proteomes" id="UP000800082"/>
    </source>
</evidence>
<dbReference type="RefSeq" id="XP_033449651.1">
    <property type="nucleotide sequence ID" value="XM_033592297.1"/>
</dbReference>
<sequence>MKFQAFFLGEVVLQDTTKYTEAYFKAGINDYMQAANEETVRLISSTSSQTTSRGNIFGRWGRRVSITPTTDSSTMSVPVHLVASSMTIAALPGLRERCEDFKIQSNMICKRVARIADLEAENKKLYVQLSIEDDLGKDDVSDGKDCVHGIAL</sequence>
<organism evidence="1 2">
    <name type="scientific">Didymella exigua CBS 183.55</name>
    <dbReference type="NCBI Taxonomy" id="1150837"/>
    <lineage>
        <taxon>Eukaryota</taxon>
        <taxon>Fungi</taxon>
        <taxon>Dikarya</taxon>
        <taxon>Ascomycota</taxon>
        <taxon>Pezizomycotina</taxon>
        <taxon>Dothideomycetes</taxon>
        <taxon>Pleosporomycetidae</taxon>
        <taxon>Pleosporales</taxon>
        <taxon>Pleosporineae</taxon>
        <taxon>Didymellaceae</taxon>
        <taxon>Didymella</taxon>
    </lineage>
</organism>
<accession>A0A6A5RPS0</accession>
<dbReference type="AlphaFoldDB" id="A0A6A5RPS0"/>
<name>A0A6A5RPS0_9PLEO</name>
<protein>
    <submittedName>
        <fullName evidence="1">Uncharacterized protein</fullName>
    </submittedName>
</protein>
<gene>
    <name evidence="1" type="ORF">M421DRAFT_419935</name>
</gene>
<evidence type="ECO:0000313" key="1">
    <source>
        <dbReference type="EMBL" id="KAF1929403.1"/>
    </source>
</evidence>